<evidence type="ECO:0000259" key="2">
    <source>
        <dbReference type="PROSITE" id="PS50927"/>
    </source>
</evidence>
<evidence type="ECO:0000313" key="3">
    <source>
        <dbReference type="EMBL" id="MFC3765189.1"/>
    </source>
</evidence>
<dbReference type="Proteomes" id="UP001595699">
    <property type="component" value="Unassembled WGS sequence"/>
</dbReference>
<evidence type="ECO:0000256" key="1">
    <source>
        <dbReference type="SAM" id="SignalP"/>
    </source>
</evidence>
<dbReference type="InterPro" id="IPR006626">
    <property type="entry name" value="PbH1"/>
</dbReference>
<dbReference type="InterPro" id="IPR011050">
    <property type="entry name" value="Pectin_lyase_fold/virulence"/>
</dbReference>
<feature type="chain" id="PRO_5045180342" evidence="1">
    <location>
        <begin position="26"/>
        <end position="499"/>
    </location>
</feature>
<accession>A0ABV7YMG5</accession>
<dbReference type="Pfam" id="PF13229">
    <property type="entry name" value="Beta_helix"/>
    <property type="match status" value="1"/>
</dbReference>
<dbReference type="SUPFAM" id="SSF51110">
    <property type="entry name" value="alpha-D-mannose-specific plant lectins"/>
    <property type="match status" value="1"/>
</dbReference>
<dbReference type="CDD" id="cd00028">
    <property type="entry name" value="B_lectin"/>
    <property type="match status" value="1"/>
</dbReference>
<dbReference type="InterPro" id="IPR001480">
    <property type="entry name" value="Bulb-type_lectin_dom"/>
</dbReference>
<reference evidence="4" key="1">
    <citation type="journal article" date="2019" name="Int. J. Syst. Evol. Microbiol.">
        <title>The Global Catalogue of Microorganisms (GCM) 10K type strain sequencing project: providing services to taxonomists for standard genome sequencing and annotation.</title>
        <authorList>
            <consortium name="The Broad Institute Genomics Platform"/>
            <consortium name="The Broad Institute Genome Sequencing Center for Infectious Disease"/>
            <person name="Wu L."/>
            <person name="Ma J."/>
        </authorList>
    </citation>
    <scope>NUCLEOTIDE SEQUENCE [LARGE SCALE GENOMIC DNA]</scope>
    <source>
        <strain evidence="4">CGMCC 4.7241</strain>
    </source>
</reference>
<evidence type="ECO:0000313" key="4">
    <source>
        <dbReference type="Proteomes" id="UP001595699"/>
    </source>
</evidence>
<dbReference type="InterPro" id="IPR039448">
    <property type="entry name" value="Beta_helix"/>
</dbReference>
<keyword evidence="4" id="KW-1185">Reference proteome</keyword>
<dbReference type="InterPro" id="IPR036426">
    <property type="entry name" value="Bulb-type_lectin_dom_sf"/>
</dbReference>
<dbReference type="SMART" id="SM00108">
    <property type="entry name" value="B_lectin"/>
    <property type="match status" value="1"/>
</dbReference>
<sequence>MRRRAHVVLAVVAVLVGLCGPAAVAAPASCVPSGTQAAINKALVGAGKKVFLCAGAVFKLSAPVKFTAPRQELATKGLPTGSTRATLRLNAAGITTAVDGNGQSGIVLQNVQVDGNRAALGRKAGNALVQLGGNVADQVVRKSLIREPRSWSALHLFEGTVTSSVPGCQRAQVVDNEIGPAGLDSPSGQWADGISLACGSSTVRGNTITDATDGGIVVFGAPGSVIEQNTIVAVSRVLLGGISMVDVAPVNGNYTGTIVRNNVIEARSAFVKVGLAQGWQVWTCGTGTVYGGTVTGNTLRGQHLGYGYAVNGVRDWTVSGNVDQARHVGVPSAGCGGLPSAPAGYQVAAATSSTLQSEFQPASLTYVLGVTEPTPPPTGTPPALCRWIRPGEAVFTGATARSCDGRTHLTLQNDGNLVLTFGPSNQVLWSANTAGQPSALALMQADGNFVLYGTSGQVLWSTNTAGNPGAILVIQDDGNLVLFASNGVTKLWSTNTGGH</sequence>
<dbReference type="InterPro" id="IPR012334">
    <property type="entry name" value="Pectin_lyas_fold"/>
</dbReference>
<gene>
    <name evidence="3" type="ORF">ACFOUW_30445</name>
</gene>
<feature type="domain" description="Bulb-type lectin" evidence="2">
    <location>
        <begin position="385"/>
        <end position="495"/>
    </location>
</feature>
<dbReference type="EMBL" id="JBHRZH010000036">
    <property type="protein sequence ID" value="MFC3765189.1"/>
    <property type="molecule type" value="Genomic_DNA"/>
</dbReference>
<dbReference type="PROSITE" id="PS50927">
    <property type="entry name" value="BULB_LECTIN"/>
    <property type="match status" value="1"/>
</dbReference>
<protein>
    <submittedName>
        <fullName evidence="3">Right-handed parallel beta-helix repeat-containing protein</fullName>
    </submittedName>
</protein>
<dbReference type="SUPFAM" id="SSF51126">
    <property type="entry name" value="Pectin lyase-like"/>
    <property type="match status" value="1"/>
</dbReference>
<proteinExistence type="predicted"/>
<comment type="caution">
    <text evidence="3">The sequence shown here is derived from an EMBL/GenBank/DDBJ whole genome shotgun (WGS) entry which is preliminary data.</text>
</comment>
<name>A0ABV7YMG5_9ACTN</name>
<dbReference type="RefSeq" id="WP_205119108.1">
    <property type="nucleotide sequence ID" value="NZ_JAFBCM010000001.1"/>
</dbReference>
<dbReference type="Gene3D" id="2.90.10.10">
    <property type="entry name" value="Bulb-type lectin domain"/>
    <property type="match status" value="1"/>
</dbReference>
<dbReference type="SMART" id="SM00710">
    <property type="entry name" value="PbH1"/>
    <property type="match status" value="4"/>
</dbReference>
<organism evidence="3 4">
    <name type="scientific">Tenggerimyces flavus</name>
    <dbReference type="NCBI Taxonomy" id="1708749"/>
    <lineage>
        <taxon>Bacteria</taxon>
        <taxon>Bacillati</taxon>
        <taxon>Actinomycetota</taxon>
        <taxon>Actinomycetes</taxon>
        <taxon>Propionibacteriales</taxon>
        <taxon>Nocardioidaceae</taxon>
        <taxon>Tenggerimyces</taxon>
    </lineage>
</organism>
<dbReference type="Gene3D" id="2.160.20.10">
    <property type="entry name" value="Single-stranded right-handed beta-helix, Pectin lyase-like"/>
    <property type="match status" value="1"/>
</dbReference>
<keyword evidence="1" id="KW-0732">Signal</keyword>
<feature type="signal peptide" evidence="1">
    <location>
        <begin position="1"/>
        <end position="25"/>
    </location>
</feature>